<evidence type="ECO:0000256" key="8">
    <source>
        <dbReference type="PIRSR" id="PIRSR600246-1"/>
    </source>
</evidence>
<dbReference type="CDD" id="cd04513">
    <property type="entry name" value="Glycosylasparaginase"/>
    <property type="match status" value="1"/>
</dbReference>
<dbReference type="PANTHER" id="PTHR10188:SF6">
    <property type="entry name" value="N(4)-(BETA-N-ACETYLGLUCOSAMINYL)-L-ASPARAGINASE"/>
    <property type="match status" value="1"/>
</dbReference>
<dbReference type="GO" id="GO:0005737">
    <property type="term" value="C:cytoplasm"/>
    <property type="evidence" value="ECO:0007669"/>
    <property type="project" value="TreeGrafter"/>
</dbReference>
<comment type="similarity">
    <text evidence="2">Belongs to the Ntn-hydrolase family.</text>
</comment>
<evidence type="ECO:0000256" key="3">
    <source>
        <dbReference type="ARBA" id="ARBA00011601"/>
    </source>
</evidence>
<evidence type="ECO:0000313" key="12">
    <source>
        <dbReference type="Proteomes" id="UP000623129"/>
    </source>
</evidence>
<feature type="site" description="Cleavage; by autolysis" evidence="10">
    <location>
        <begin position="207"/>
        <end position="208"/>
    </location>
</feature>
<feature type="binding site" evidence="9">
    <location>
        <begin position="236"/>
        <end position="239"/>
    </location>
    <ligand>
        <name>substrate</name>
    </ligand>
</feature>
<sequence length="343" mass="36724">MDQGLEVEQRDNLGVTYPLVVATWPFKEAVRAAWRSANEKASSAVDAVIDGCSACEELRCDGTVGPGGSPDENGETTLDALIMNGTTMEVGAVAGMRFVKDGIKAAKLVMDHTDHTLLVGEMASVFAISMGLSGPTNLSSSESIKKWTNWKQNHCQPNFRKNVFPEIGCGPYHVRDEKFNLCGEADARNCFEALELQSNVVGRHNHDTISMAVIDKWGHIAVGTSTNGATFKIPGRVGDGPIAGSSAYADDEVGACGATGDGDVMMRFLPCYQVVESMRQGMDPQRAASDALSRIARKFPNFVGAVVAVNRNGVHAGACHGWTFQYSIMNSTLDDVEIITVVS</sequence>
<dbReference type="GO" id="GO:0008798">
    <property type="term" value="F:beta-aspartyl-peptidase activity"/>
    <property type="evidence" value="ECO:0007669"/>
    <property type="project" value="UniProtKB-EC"/>
</dbReference>
<keyword evidence="6" id="KW-0378">Hydrolase</keyword>
<evidence type="ECO:0000256" key="7">
    <source>
        <dbReference type="ARBA" id="ARBA00022813"/>
    </source>
</evidence>
<dbReference type="AlphaFoldDB" id="A0A833R8Q1"/>
<feature type="binding site" evidence="9">
    <location>
        <begin position="259"/>
        <end position="262"/>
    </location>
    <ligand>
        <name>substrate</name>
    </ligand>
</feature>
<name>A0A833R8Q1_9POAL</name>
<dbReference type="SUPFAM" id="SSF56235">
    <property type="entry name" value="N-terminal nucleophile aminohydrolases (Ntn hydrolases)"/>
    <property type="match status" value="1"/>
</dbReference>
<evidence type="ECO:0000313" key="11">
    <source>
        <dbReference type="EMBL" id="KAF3340390.1"/>
    </source>
</evidence>
<accession>A0A833R8Q1</accession>
<evidence type="ECO:0000256" key="10">
    <source>
        <dbReference type="PIRSR" id="PIRSR600246-3"/>
    </source>
</evidence>
<dbReference type="Pfam" id="PF01112">
    <property type="entry name" value="Asparaginase_2"/>
    <property type="match status" value="1"/>
</dbReference>
<evidence type="ECO:0000256" key="1">
    <source>
        <dbReference type="ARBA" id="ARBA00000306"/>
    </source>
</evidence>
<evidence type="ECO:0000256" key="5">
    <source>
        <dbReference type="ARBA" id="ARBA00022670"/>
    </source>
</evidence>
<dbReference type="GO" id="GO:0006508">
    <property type="term" value="P:proteolysis"/>
    <property type="evidence" value="ECO:0007669"/>
    <property type="project" value="UniProtKB-KW"/>
</dbReference>
<comment type="subunit">
    <text evidence="3">Heterotetramer of two alpha and two beta chains arranged as a dimer of alpha/beta heterodimers.</text>
</comment>
<dbReference type="OrthoDB" id="2262349at2759"/>
<evidence type="ECO:0000256" key="6">
    <source>
        <dbReference type="ARBA" id="ARBA00022801"/>
    </source>
</evidence>
<dbReference type="Gene3D" id="3.60.20.30">
    <property type="entry name" value="(Glycosyl)asparaginase"/>
    <property type="match status" value="1"/>
</dbReference>
<dbReference type="FunFam" id="3.60.20.30:FF:000003">
    <property type="entry name" value="N(4)-(Beta-N-acetylglucosaminyl)-L-asparaginase isoform X1"/>
    <property type="match status" value="1"/>
</dbReference>
<keyword evidence="12" id="KW-1185">Reference proteome</keyword>
<proteinExistence type="inferred from homology"/>
<dbReference type="GO" id="GO:0003948">
    <property type="term" value="F:N4-(beta-N-acetylglucosaminyl)-L-asparaginase activity"/>
    <property type="evidence" value="ECO:0007669"/>
    <property type="project" value="UniProtKB-ARBA"/>
</dbReference>
<evidence type="ECO:0000256" key="9">
    <source>
        <dbReference type="PIRSR" id="PIRSR600246-2"/>
    </source>
</evidence>
<dbReference type="EC" id="3.4.19.5" evidence="4"/>
<comment type="caution">
    <text evidence="11">The sequence shown here is derived from an EMBL/GenBank/DDBJ whole genome shotgun (WGS) entry which is preliminary data.</text>
</comment>
<reference evidence="11" key="1">
    <citation type="submission" date="2020-01" db="EMBL/GenBank/DDBJ databases">
        <title>Genome sequence of Kobresia littledalei, the first chromosome-level genome in the family Cyperaceae.</title>
        <authorList>
            <person name="Qu G."/>
        </authorList>
    </citation>
    <scope>NUCLEOTIDE SEQUENCE</scope>
    <source>
        <strain evidence="11">C.B.Clarke</strain>
        <tissue evidence="11">Leaf</tissue>
    </source>
</reference>
<dbReference type="InterPro" id="IPR000246">
    <property type="entry name" value="Peptidase_T2"/>
</dbReference>
<dbReference type="Proteomes" id="UP000623129">
    <property type="component" value="Unassembled WGS sequence"/>
</dbReference>
<dbReference type="InterPro" id="IPR029055">
    <property type="entry name" value="Ntn_hydrolases_N"/>
</dbReference>
<keyword evidence="7" id="KW-0068">Autocatalytic cleavage</keyword>
<feature type="active site" description="Nucleophile" evidence="8">
    <location>
        <position position="208"/>
    </location>
</feature>
<keyword evidence="5" id="KW-0645">Protease</keyword>
<evidence type="ECO:0000256" key="2">
    <source>
        <dbReference type="ARBA" id="ARBA00010872"/>
    </source>
</evidence>
<gene>
    <name evidence="11" type="ORF">FCM35_KLT16161</name>
</gene>
<comment type="catalytic activity">
    <reaction evidence="1">
        <text>Cleavage of a beta-linked Asp residue from the N-terminus of a polypeptide.</text>
        <dbReference type="EC" id="3.4.19.5"/>
    </reaction>
</comment>
<dbReference type="EMBL" id="SWLB01000003">
    <property type="protein sequence ID" value="KAF3340390.1"/>
    <property type="molecule type" value="Genomic_DNA"/>
</dbReference>
<organism evidence="11 12">
    <name type="scientific">Carex littledalei</name>
    <dbReference type="NCBI Taxonomy" id="544730"/>
    <lineage>
        <taxon>Eukaryota</taxon>
        <taxon>Viridiplantae</taxon>
        <taxon>Streptophyta</taxon>
        <taxon>Embryophyta</taxon>
        <taxon>Tracheophyta</taxon>
        <taxon>Spermatophyta</taxon>
        <taxon>Magnoliopsida</taxon>
        <taxon>Liliopsida</taxon>
        <taxon>Poales</taxon>
        <taxon>Cyperaceae</taxon>
        <taxon>Cyperoideae</taxon>
        <taxon>Cariceae</taxon>
        <taxon>Carex</taxon>
        <taxon>Carex subgen. Euthyceras</taxon>
    </lineage>
</organism>
<evidence type="ECO:0000256" key="4">
    <source>
        <dbReference type="ARBA" id="ARBA00012879"/>
    </source>
</evidence>
<protein>
    <recommendedName>
        <fullName evidence="4">beta-aspartyl-peptidase</fullName>
        <ecNumber evidence="4">3.4.19.5</ecNumber>
    </recommendedName>
</protein>
<dbReference type="PANTHER" id="PTHR10188">
    <property type="entry name" value="L-ASPARAGINASE"/>
    <property type="match status" value="1"/>
</dbReference>